<organism evidence="2 3">
    <name type="scientific">Agrobacterium deltaense Zutra 3/1</name>
    <dbReference type="NCBI Taxonomy" id="1183427"/>
    <lineage>
        <taxon>Bacteria</taxon>
        <taxon>Pseudomonadati</taxon>
        <taxon>Pseudomonadota</taxon>
        <taxon>Alphaproteobacteria</taxon>
        <taxon>Hyphomicrobiales</taxon>
        <taxon>Rhizobiaceae</taxon>
        <taxon>Rhizobium/Agrobacterium group</taxon>
        <taxon>Agrobacterium</taxon>
    </lineage>
</organism>
<evidence type="ECO:0000313" key="3">
    <source>
        <dbReference type="Proteomes" id="UP000191987"/>
    </source>
</evidence>
<dbReference type="InterPro" id="IPR008090">
    <property type="entry name" value="Fe_iron_reduct"/>
</dbReference>
<evidence type="ECO:0000259" key="1">
    <source>
        <dbReference type="Pfam" id="PF06276"/>
    </source>
</evidence>
<reference evidence="2 3" key="1">
    <citation type="submission" date="2016-01" db="EMBL/GenBank/DDBJ databases">
        <authorList>
            <person name="Oliw E.H."/>
        </authorList>
    </citation>
    <scope>NUCLEOTIDE SEQUENCE [LARGE SCALE GENOMIC DNA]</scope>
    <source>
        <strain evidence="2 3">Zutra 3-1</strain>
    </source>
</reference>
<dbReference type="InterPro" id="IPR022770">
    <property type="entry name" value="IucA/IucC-like_C"/>
</dbReference>
<evidence type="ECO:0000313" key="2">
    <source>
        <dbReference type="EMBL" id="CUX45666.1"/>
    </source>
</evidence>
<proteinExistence type="predicted"/>
<dbReference type="AlphaFoldDB" id="A0A1S7R300"/>
<dbReference type="Proteomes" id="UP000191987">
    <property type="component" value="Unassembled WGS sequence"/>
</dbReference>
<accession>A0A1S7R300</accession>
<dbReference type="EMBL" id="FBWG01000030">
    <property type="protein sequence ID" value="CUX45666.1"/>
    <property type="molecule type" value="Genomic_DNA"/>
</dbReference>
<dbReference type="NCBIfam" id="TIGR03951">
    <property type="entry name" value="Fe_III_red_FhuF"/>
    <property type="match status" value="1"/>
</dbReference>
<dbReference type="Pfam" id="PF06276">
    <property type="entry name" value="FhuF"/>
    <property type="match status" value="1"/>
</dbReference>
<feature type="domain" description="Aerobactin siderophore biosynthesis IucA/IucC-like C-terminal" evidence="1">
    <location>
        <begin position="87"/>
        <end position="222"/>
    </location>
</feature>
<dbReference type="GO" id="GO:0003824">
    <property type="term" value="F:catalytic activity"/>
    <property type="evidence" value="ECO:0007669"/>
    <property type="project" value="UniProtKB-ARBA"/>
</dbReference>
<name>A0A1S7R300_9HYPH</name>
<sequence>MATAGGNPAAGRMAKTMAPCPQSAHERLPDFASVGSFSYCTDKFLLAPPCGAEVLPCRQLACEDVFCGLMTRHHAAHPDADPRATASLWTLYYFSLLTITPTVCRLVHGRRLPLALGDLSVIIDPENALPVAFLLPHAGDQAGKASAPEDLHGLLRDHLAALIPSIARAAKLAPKLLWNNAAVYLSWIIGEIEAQADPALARACRAVIDDALWPDGSRNPMSGMVVKGNRRVCCLRYMIPTIGGCGASCPLPCGQNRDTHDA</sequence>
<protein>
    <submittedName>
        <fullName evidence="2">Iron reductase</fullName>
    </submittedName>
</protein>
<gene>
    <name evidence="2" type="ORF">AGR7C_Lc120024</name>
</gene>